<dbReference type="EMBL" id="JAHVXZ010000016">
    <property type="protein sequence ID" value="MBW1259392.1"/>
    <property type="molecule type" value="Genomic_DNA"/>
</dbReference>
<evidence type="ECO:0000313" key="1">
    <source>
        <dbReference type="EMBL" id="MBW1259392.1"/>
    </source>
</evidence>
<protein>
    <submittedName>
        <fullName evidence="1">Uncharacterized protein</fullName>
    </submittedName>
</protein>
<name>A0ABS6VJ84_9GAMM</name>
<accession>A0ABS6VJ84</accession>
<comment type="caution">
    <text evidence="1">The sequence shown here is derived from an EMBL/GenBank/DDBJ whole genome shotgun (WGS) entry which is preliminary data.</text>
</comment>
<sequence>MAVTSTDSSASQAQRHRELIAEFIGVHEGWLMALHIQRKNGLNQEVYQQCLREHLLIAPQLVLAAVNNDDSFAADNASDHLNLWFSLTRLDLAWQAEYQWQSVLLTPDGFRPQEALENSAYLLNGEPYDKEALLSVSCRNAVTDLRLITAAYIAANANTGKNALHSNIISNLIGNRIVYPSGSHDIMSHNIGRMSDVIDIIIRLESGDRNDQKSWYEVMSGLTQKLAGRKEQYFILGRIYTGVYEDLRSLYPAFAELALTLSSHPGTVSREILNATDAGVFTPSVSNQLVFILRRLKPDMTQPYSGQLIDAAEYPHRASSFNELIDAYIETIEAARTKKILATPVAVSIFRQTDRDLSASLISELKSDFLLSGVKVFHDKALYSTGKRLRCAMNVPREMLITGRDGLPDGLMPVSQAVGGLLCIIREMLAETDANYHHKTNDISVIIQQTDQLTSDGDDYNLIVSGAGFFDALRELEMNTALHPALKIYNPRTPAISNYSPFRVNNCNLHAFSRSGPDFCLLVRADYFSSLGIYRYPDGTIFTTFWLMHDNDPLNGELISVSDVSIDFYGDAVARFGPVAPQGMRKKGINSAEPAADRLSGLS</sequence>
<gene>
    <name evidence="1" type="ORF">KYI95_19665</name>
</gene>
<proteinExistence type="predicted"/>
<dbReference type="RefSeq" id="WP_096011306.1">
    <property type="nucleotide sequence ID" value="NZ_JAHVXU010000016.1"/>
</dbReference>
<evidence type="ECO:0000313" key="2">
    <source>
        <dbReference type="Proteomes" id="UP001197236"/>
    </source>
</evidence>
<organism evidence="1 2">
    <name type="scientific">Pantoea allii</name>
    <dbReference type="NCBI Taxonomy" id="574096"/>
    <lineage>
        <taxon>Bacteria</taxon>
        <taxon>Pseudomonadati</taxon>
        <taxon>Pseudomonadota</taxon>
        <taxon>Gammaproteobacteria</taxon>
        <taxon>Enterobacterales</taxon>
        <taxon>Erwiniaceae</taxon>
        <taxon>Pantoea</taxon>
    </lineage>
</organism>
<keyword evidence="2" id="KW-1185">Reference proteome</keyword>
<reference evidence="1 2" key="1">
    <citation type="submission" date="2021-07" db="EMBL/GenBank/DDBJ databases">
        <title>A novel phosphonate cluster across the Pantoea species complex is important for pathogenicity in onion.</title>
        <authorList>
            <person name="Zhao M."/>
            <person name="Stice S."/>
            <person name="Shin G.Y."/>
            <person name="Coutinho T."/>
            <person name="Gitaitis R."/>
            <person name="Kvitko B."/>
            <person name="Dutta B."/>
        </authorList>
    </citation>
    <scope>NUCLEOTIDE SEQUENCE [LARGE SCALE GENOMIC DNA]</scope>
    <source>
        <strain evidence="1 2">BD 382</strain>
    </source>
</reference>
<dbReference type="Proteomes" id="UP001197236">
    <property type="component" value="Unassembled WGS sequence"/>
</dbReference>